<dbReference type="AlphaFoldDB" id="A0A6A4Q056"/>
<evidence type="ECO:0000313" key="1">
    <source>
        <dbReference type="EMBL" id="KAE9607191.1"/>
    </source>
</evidence>
<reference evidence="2" key="1">
    <citation type="journal article" date="2020" name="Nat. Commun.">
        <title>Genome sequence of the cluster root forming white lupin.</title>
        <authorList>
            <person name="Hufnagel B."/>
            <person name="Marques A."/>
            <person name="Soriano A."/>
            <person name="Marques L."/>
            <person name="Divol F."/>
            <person name="Doumas P."/>
            <person name="Sallet E."/>
            <person name="Mancinotti D."/>
            <person name="Carrere S."/>
            <person name="Marande W."/>
            <person name="Arribat S."/>
            <person name="Keller J."/>
            <person name="Huneau C."/>
            <person name="Blein T."/>
            <person name="Aime D."/>
            <person name="Laguerre M."/>
            <person name="Taylor J."/>
            <person name="Schubert V."/>
            <person name="Nelson M."/>
            <person name="Geu-Flores F."/>
            <person name="Crespi M."/>
            <person name="Gallardo-Guerrero K."/>
            <person name="Delaux P.-M."/>
            <person name="Salse J."/>
            <person name="Berges H."/>
            <person name="Guyot R."/>
            <person name="Gouzy J."/>
            <person name="Peret B."/>
        </authorList>
    </citation>
    <scope>NUCLEOTIDE SEQUENCE [LARGE SCALE GENOMIC DNA]</scope>
    <source>
        <strain evidence="2">cv. Amiga</strain>
    </source>
</reference>
<protein>
    <submittedName>
        <fullName evidence="1">Putative transcription factor MYB-related family</fullName>
    </submittedName>
</protein>
<dbReference type="PANTHER" id="PTHR37888">
    <property type="entry name" value="DNA-BINDING BROMODOMAIN-CONTAINING PROTEIN"/>
    <property type="match status" value="1"/>
</dbReference>
<comment type="caution">
    <text evidence="1">The sequence shown here is derived from an EMBL/GenBank/DDBJ whole genome shotgun (WGS) entry which is preliminary data.</text>
</comment>
<gene>
    <name evidence="1" type="ORF">Lalb_Chr09g0327451</name>
</gene>
<organism evidence="1 2">
    <name type="scientific">Lupinus albus</name>
    <name type="common">White lupine</name>
    <name type="synonym">Lupinus termis</name>
    <dbReference type="NCBI Taxonomy" id="3870"/>
    <lineage>
        <taxon>Eukaryota</taxon>
        <taxon>Viridiplantae</taxon>
        <taxon>Streptophyta</taxon>
        <taxon>Embryophyta</taxon>
        <taxon>Tracheophyta</taxon>
        <taxon>Spermatophyta</taxon>
        <taxon>Magnoliopsida</taxon>
        <taxon>eudicotyledons</taxon>
        <taxon>Gunneridae</taxon>
        <taxon>Pentapetalae</taxon>
        <taxon>rosids</taxon>
        <taxon>fabids</taxon>
        <taxon>Fabales</taxon>
        <taxon>Fabaceae</taxon>
        <taxon>Papilionoideae</taxon>
        <taxon>50 kb inversion clade</taxon>
        <taxon>genistoids sensu lato</taxon>
        <taxon>core genistoids</taxon>
        <taxon>Genisteae</taxon>
        <taxon>Lupinus</taxon>
    </lineage>
</organism>
<evidence type="ECO:0000313" key="2">
    <source>
        <dbReference type="Proteomes" id="UP000447434"/>
    </source>
</evidence>
<dbReference type="EMBL" id="WOCE01000009">
    <property type="protein sequence ID" value="KAE9607191.1"/>
    <property type="molecule type" value="Genomic_DNA"/>
</dbReference>
<dbReference type="PANTHER" id="PTHR37888:SF4">
    <property type="entry name" value="OS07G0565300 PROTEIN"/>
    <property type="match status" value="1"/>
</dbReference>
<name>A0A6A4Q056_LUPAL</name>
<dbReference type="OrthoDB" id="1742084at2759"/>
<accession>A0A6A4Q056</accession>
<proteinExistence type="predicted"/>
<sequence>MMMKWGSWEELLLGGAVVRHGTQHWTAVAAELRYRTVSPDTFTPEVCEAKYQELLKRYSGSENWFEGA</sequence>
<dbReference type="SUPFAM" id="SSF46689">
    <property type="entry name" value="Homeodomain-like"/>
    <property type="match status" value="1"/>
</dbReference>
<keyword evidence="2" id="KW-1185">Reference proteome</keyword>
<dbReference type="InterPro" id="IPR009057">
    <property type="entry name" value="Homeodomain-like_sf"/>
</dbReference>
<dbReference type="Proteomes" id="UP000447434">
    <property type="component" value="Chromosome 9"/>
</dbReference>